<gene>
    <name evidence="1" type="ORF">NOCA1190036</name>
</gene>
<accession>A0A2P2CF86</accession>
<proteinExistence type="predicted"/>
<evidence type="ECO:0000313" key="1">
    <source>
        <dbReference type="EMBL" id="CUR59682.1"/>
    </source>
</evidence>
<reference evidence="1" key="1">
    <citation type="submission" date="2015-08" db="EMBL/GenBank/DDBJ databases">
        <authorList>
            <person name="Babu N.S."/>
            <person name="Beckwith C.J."/>
            <person name="Beseler K.G."/>
            <person name="Brison A."/>
            <person name="Carone J.V."/>
            <person name="Caskin T.P."/>
            <person name="Diamond M."/>
            <person name="Durham M.E."/>
            <person name="Foxe J.M."/>
            <person name="Go M."/>
            <person name="Henderson B.A."/>
            <person name="Jones I.B."/>
            <person name="McGettigan J.A."/>
            <person name="Micheletti S.J."/>
            <person name="Nasrallah M.E."/>
            <person name="Ortiz D."/>
            <person name="Piller C.R."/>
            <person name="Privatt S.R."/>
            <person name="Schneider S.L."/>
            <person name="Sharp S."/>
            <person name="Smith T.C."/>
            <person name="Stanton J.D."/>
            <person name="Ullery H.E."/>
            <person name="Wilson R.J."/>
            <person name="Serrano M.G."/>
            <person name="Buck G."/>
            <person name="Lee V."/>
            <person name="Wang Y."/>
            <person name="Carvalho R."/>
            <person name="Voegtly L."/>
            <person name="Shi R."/>
            <person name="Duckworth R."/>
            <person name="Johnson A."/>
            <person name="Loviza R."/>
            <person name="Walstead R."/>
            <person name="Shah Z."/>
            <person name="Kiflezghi M."/>
            <person name="Wade K."/>
            <person name="Ball S.L."/>
            <person name="Bradley K.W."/>
            <person name="Asai D.J."/>
            <person name="Bowman C.A."/>
            <person name="Russell D.A."/>
            <person name="Pope W.H."/>
            <person name="Jacobs-Sera D."/>
            <person name="Hendrix R.W."/>
            <person name="Hatfull G.F."/>
        </authorList>
    </citation>
    <scope>NUCLEOTIDE SEQUENCE</scope>
</reference>
<name>A0A2P2CF86_9ZZZZ</name>
<dbReference type="EMBL" id="CZKB01000011">
    <property type="protein sequence ID" value="CUR59682.1"/>
    <property type="molecule type" value="Genomic_DNA"/>
</dbReference>
<protein>
    <submittedName>
        <fullName evidence="1">Uncharacterized protein</fullName>
    </submittedName>
</protein>
<dbReference type="AlphaFoldDB" id="A0A2P2CF86"/>
<sequence>MRRTLAIVVLALSAPVGLPGTSHAGGPTSVLVTQVGTGAGGLYYSDEAYDALVRLLPDGVTTGKAQPPGYSGADYNLTWMIHDVTPWRWDRIHVDGDTAWVSTTVTSDAAGQWRELGPAEPLVGLLDRVVQRGGGPAIVSVPAEDAAVDAAAEVPAGQPATPSDDDSSWFSLSGWRWLVPGALLGLLVGAAAAHRRGDEEPRRVLVSA</sequence>
<organism evidence="1">
    <name type="scientific">metagenome</name>
    <dbReference type="NCBI Taxonomy" id="256318"/>
    <lineage>
        <taxon>unclassified sequences</taxon>
        <taxon>metagenomes</taxon>
    </lineage>
</organism>